<name>A0A1U9QSG6_STRNV</name>
<dbReference type="EMBL" id="CP018047">
    <property type="protein sequence ID" value="AQU67130.1"/>
    <property type="molecule type" value="Genomic_DNA"/>
</dbReference>
<keyword evidence="2" id="KW-1185">Reference proteome</keyword>
<organism evidence="1 2">
    <name type="scientific">Streptomyces niveus</name>
    <name type="common">Streptomyces spheroides</name>
    <dbReference type="NCBI Taxonomy" id="193462"/>
    <lineage>
        <taxon>Bacteria</taxon>
        <taxon>Bacillati</taxon>
        <taxon>Actinomycetota</taxon>
        <taxon>Actinomycetes</taxon>
        <taxon>Kitasatosporales</taxon>
        <taxon>Streptomycetaceae</taxon>
        <taxon>Streptomyces</taxon>
    </lineage>
</organism>
<dbReference type="InterPro" id="IPR050275">
    <property type="entry name" value="PGM_Phosphatase"/>
</dbReference>
<dbReference type="KEGG" id="snw:BBN63_13645"/>
<proteinExistence type="predicted"/>
<dbReference type="SUPFAM" id="SSF53254">
    <property type="entry name" value="Phosphoglycerate mutase-like"/>
    <property type="match status" value="1"/>
</dbReference>
<dbReference type="RefSeq" id="WP_078075665.1">
    <property type="nucleotide sequence ID" value="NZ_CP018047.1"/>
</dbReference>
<protein>
    <submittedName>
        <fullName evidence="1">Histidine phosphatase family protein</fullName>
    </submittedName>
</protein>
<accession>A0A1U9QSG6</accession>
<dbReference type="OrthoDB" id="7502553at2"/>
<dbReference type="Pfam" id="PF00300">
    <property type="entry name" value="His_Phos_1"/>
    <property type="match status" value="1"/>
</dbReference>
<dbReference type="GO" id="GO:0016791">
    <property type="term" value="F:phosphatase activity"/>
    <property type="evidence" value="ECO:0007669"/>
    <property type="project" value="TreeGrafter"/>
</dbReference>
<dbReference type="AlphaFoldDB" id="A0A1U9QSG6"/>
<sequence length="201" mass="20903">MTTRVTLISPALSAALREARFADGPLDAAGRRQAEGVRGGVADADAVAVAVAVAGQLVFASPSLRCEQTAEALGLVAEPLPELRACAMGRWHGLRLDEVAATEPQAVAAWLADPAAAPHGGESLEALHTRVGHWLDALPADARVLAVAEPDVVRALTVHAIGAPTGVFWRIDVLPLTATELSGRNGRWNLRGGRPLRGASE</sequence>
<dbReference type="Proteomes" id="UP000189677">
    <property type="component" value="Chromosome"/>
</dbReference>
<gene>
    <name evidence="1" type="ORF">BBN63_13645</name>
</gene>
<reference evidence="1 2" key="1">
    <citation type="submission" date="2016-11" db="EMBL/GenBank/DDBJ databases">
        <title>Complete genome sequence of Streptomyces niveus SCSIO 3406.</title>
        <authorList>
            <person name="Zhu Q."/>
            <person name="Cheng W."/>
            <person name="Song Y."/>
            <person name="Li Q."/>
            <person name="Ju J."/>
        </authorList>
    </citation>
    <scope>NUCLEOTIDE SEQUENCE [LARGE SCALE GENOMIC DNA]</scope>
    <source>
        <strain evidence="1 2">SCSIO 3406</strain>
    </source>
</reference>
<dbReference type="PANTHER" id="PTHR48100">
    <property type="entry name" value="BROAD-SPECIFICITY PHOSPHATASE YOR283W-RELATED"/>
    <property type="match status" value="1"/>
</dbReference>
<dbReference type="PANTHER" id="PTHR48100:SF10">
    <property type="entry name" value="2-CARBOXY-D-ARABINITOL-1-PHOSPHATASE-RELATED"/>
    <property type="match status" value="1"/>
</dbReference>
<dbReference type="SMART" id="SM00855">
    <property type="entry name" value="PGAM"/>
    <property type="match status" value="1"/>
</dbReference>
<dbReference type="Gene3D" id="3.40.50.1240">
    <property type="entry name" value="Phosphoglycerate mutase-like"/>
    <property type="match status" value="1"/>
</dbReference>
<dbReference type="InterPro" id="IPR029033">
    <property type="entry name" value="His_PPase_superfam"/>
</dbReference>
<dbReference type="InterPro" id="IPR013078">
    <property type="entry name" value="His_Pase_superF_clade-1"/>
</dbReference>
<evidence type="ECO:0000313" key="2">
    <source>
        <dbReference type="Proteomes" id="UP000189677"/>
    </source>
</evidence>
<evidence type="ECO:0000313" key="1">
    <source>
        <dbReference type="EMBL" id="AQU67130.1"/>
    </source>
</evidence>